<protein>
    <recommendedName>
        <fullName evidence="4">HTH La-type RNA-binding domain-containing protein</fullName>
    </recommendedName>
</protein>
<evidence type="ECO:0000313" key="5">
    <source>
        <dbReference type="EMBL" id="KAF2265759.1"/>
    </source>
</evidence>
<proteinExistence type="predicted"/>
<dbReference type="InterPro" id="IPR006630">
    <property type="entry name" value="La_HTH"/>
</dbReference>
<dbReference type="PANTHER" id="PTHR22792">
    <property type="entry name" value="LUPUS LA PROTEIN-RELATED"/>
    <property type="match status" value="1"/>
</dbReference>
<dbReference type="SMART" id="SM00715">
    <property type="entry name" value="LA"/>
    <property type="match status" value="1"/>
</dbReference>
<dbReference type="AlphaFoldDB" id="A0A9P4KGM1"/>
<organism evidence="5 6">
    <name type="scientific">Lojkania enalia</name>
    <dbReference type="NCBI Taxonomy" id="147567"/>
    <lineage>
        <taxon>Eukaryota</taxon>
        <taxon>Fungi</taxon>
        <taxon>Dikarya</taxon>
        <taxon>Ascomycota</taxon>
        <taxon>Pezizomycotina</taxon>
        <taxon>Dothideomycetes</taxon>
        <taxon>Pleosporomycetidae</taxon>
        <taxon>Pleosporales</taxon>
        <taxon>Pleosporales incertae sedis</taxon>
        <taxon>Lojkania</taxon>
    </lineage>
</organism>
<dbReference type="GO" id="GO:0033167">
    <property type="term" value="C:ARC complex"/>
    <property type="evidence" value="ECO:0007669"/>
    <property type="project" value="InterPro"/>
</dbReference>
<dbReference type="GO" id="GO:0031047">
    <property type="term" value="P:regulatory ncRNA-mediated gene silencing"/>
    <property type="evidence" value="ECO:0007669"/>
    <property type="project" value="InterPro"/>
</dbReference>
<keyword evidence="6" id="KW-1185">Reference proteome</keyword>
<dbReference type="Gene3D" id="1.10.10.10">
    <property type="entry name" value="Winged helix-like DNA-binding domain superfamily/Winged helix DNA-binding domain"/>
    <property type="match status" value="1"/>
</dbReference>
<gene>
    <name evidence="5" type="ORF">CC78DRAFT_173494</name>
</gene>
<dbReference type="PROSITE" id="PS50961">
    <property type="entry name" value="HTH_LA"/>
    <property type="match status" value="1"/>
</dbReference>
<dbReference type="Pfam" id="PF05383">
    <property type="entry name" value="La"/>
    <property type="match status" value="1"/>
</dbReference>
<comment type="caution">
    <text evidence="5">The sequence shown here is derived from an EMBL/GenBank/DDBJ whole genome shotgun (WGS) entry which is preliminary data.</text>
</comment>
<evidence type="ECO:0000313" key="6">
    <source>
        <dbReference type="Proteomes" id="UP000800093"/>
    </source>
</evidence>
<dbReference type="InterPro" id="IPR045180">
    <property type="entry name" value="La_dom_prot"/>
</dbReference>
<dbReference type="InterPro" id="IPR036390">
    <property type="entry name" value="WH_DNA-bd_sf"/>
</dbReference>
<dbReference type="PANTHER" id="PTHR22792:SF140">
    <property type="entry name" value="ACHILLES, ISOFORM A"/>
    <property type="match status" value="1"/>
</dbReference>
<dbReference type="Pfam" id="PF09692">
    <property type="entry name" value="Arb1"/>
    <property type="match status" value="1"/>
</dbReference>
<dbReference type="InterPro" id="IPR018606">
    <property type="entry name" value="Arb1"/>
</dbReference>
<feature type="compositionally biased region" description="Basic and acidic residues" evidence="3">
    <location>
        <begin position="594"/>
        <end position="614"/>
    </location>
</feature>
<feature type="domain" description="HTH La-type RNA-binding" evidence="4">
    <location>
        <begin position="43"/>
        <end position="133"/>
    </location>
</feature>
<sequence length="614" mass="69193">MVDANTAPPSEPQAGETTPETAIQAASDSSGPSKTTKGSTKPEKGENPDAAAIRRQVEYYFSEENLPNDLHMLQCCGGSKNLPVSISRICGFRRMRHFRPKRLVAEALRESAFLEVSPDGETVKRKVPLSIKTILDSDDSDGEIAYDPRLGRELYKPIQLLSQTKEPGRSRKMELPTGFEESYVEGPIAPAEFEEQKLLYDPEKPFLERIELAIQRFKQKRRMREPYSKVFNKWMRFGGVDCGPNMFGSISKQEMAEMNVEEITRAKATHHVPWDRSDPTQWVVDFAGVAEAFLSSYHPIHFGHDPGQLIAACQVLQSFYTFLLRHEVCPEYNDALMIARAVPKTAREEMPKVNSAANNLPGHFNVAASTIFKGYYAGTYVGDQEWAQQAQREGATWGIDEVGMRHEKANIVFSTAIAILGRNDMWNGLDPKRMTVAKKEELVLEVYRTEFATNTANKLYGEQNEHFKKKLLLDPPGKLICKSIHIPNFTQYDLPHSTCYPNGKRPSAEVGKTYVFWVEDFVLKYCVAGMKIDAQVITLDNGFTILDQVIDCHPSFYKWLPNELWMADKPREFRLKAINDIVDDEEMGIDGEGQEGKEKGSGGDSDGLSKPDLN</sequence>
<reference evidence="6" key="1">
    <citation type="journal article" date="2020" name="Stud. Mycol.">
        <title>101 Dothideomycetes genomes: A test case for predicting lifestyles and emergence of pathogens.</title>
        <authorList>
            <person name="Haridas S."/>
            <person name="Albert R."/>
            <person name="Binder M."/>
            <person name="Bloem J."/>
            <person name="LaButti K."/>
            <person name="Salamov A."/>
            <person name="Andreopoulos B."/>
            <person name="Baker S."/>
            <person name="Barry K."/>
            <person name="Bills G."/>
            <person name="Bluhm B."/>
            <person name="Cannon C."/>
            <person name="Castanera R."/>
            <person name="Culley D."/>
            <person name="Daum C."/>
            <person name="Ezra D."/>
            <person name="Gonzalez J."/>
            <person name="Henrissat B."/>
            <person name="Kuo A."/>
            <person name="Liang C."/>
            <person name="Lipzen A."/>
            <person name="Lutzoni F."/>
            <person name="Magnuson J."/>
            <person name="Mondo S."/>
            <person name="Nolan M."/>
            <person name="Ohm R."/>
            <person name="Pangilinan J."/>
            <person name="Park H.-J."/>
            <person name="Ramirez L."/>
            <person name="Alfaro M."/>
            <person name="Sun H."/>
            <person name="Tritt A."/>
            <person name="Yoshinaga Y."/>
            <person name="Zwiers L.-H."/>
            <person name="Turgeon B."/>
            <person name="Goodwin S."/>
            <person name="Spatafora J."/>
            <person name="Crous P."/>
            <person name="Grigoriev I."/>
        </authorList>
    </citation>
    <scope>NUCLEOTIDE SEQUENCE [LARGE SCALE GENOMIC DNA]</scope>
    <source>
        <strain evidence="6">CBS 304.66</strain>
    </source>
</reference>
<name>A0A9P4KGM1_9PLEO</name>
<evidence type="ECO:0000256" key="1">
    <source>
        <dbReference type="ARBA" id="ARBA00022884"/>
    </source>
</evidence>
<dbReference type="OrthoDB" id="435402at2759"/>
<evidence type="ECO:0000256" key="3">
    <source>
        <dbReference type="SAM" id="MobiDB-lite"/>
    </source>
</evidence>
<dbReference type="GO" id="GO:0003729">
    <property type="term" value="F:mRNA binding"/>
    <property type="evidence" value="ECO:0007669"/>
    <property type="project" value="TreeGrafter"/>
</dbReference>
<keyword evidence="1 2" id="KW-0694">RNA-binding</keyword>
<feature type="region of interest" description="Disordered" evidence="3">
    <location>
        <begin position="585"/>
        <end position="614"/>
    </location>
</feature>
<feature type="region of interest" description="Disordered" evidence="3">
    <location>
        <begin position="1"/>
        <end position="50"/>
    </location>
</feature>
<feature type="compositionally biased region" description="Polar residues" evidence="3">
    <location>
        <begin position="15"/>
        <end position="28"/>
    </location>
</feature>
<accession>A0A9P4KGM1</accession>
<dbReference type="SUPFAM" id="SSF46785">
    <property type="entry name" value="Winged helix' DNA-binding domain"/>
    <property type="match status" value="1"/>
</dbReference>
<dbReference type="Proteomes" id="UP000800093">
    <property type="component" value="Unassembled WGS sequence"/>
</dbReference>
<evidence type="ECO:0000256" key="2">
    <source>
        <dbReference type="PROSITE-ProRule" id="PRU00332"/>
    </source>
</evidence>
<dbReference type="EMBL" id="ML986603">
    <property type="protein sequence ID" value="KAF2265759.1"/>
    <property type="molecule type" value="Genomic_DNA"/>
</dbReference>
<feature type="compositionally biased region" description="Low complexity" evidence="3">
    <location>
        <begin position="29"/>
        <end position="39"/>
    </location>
</feature>
<evidence type="ECO:0000259" key="4">
    <source>
        <dbReference type="PROSITE" id="PS50961"/>
    </source>
</evidence>
<dbReference type="InterPro" id="IPR036388">
    <property type="entry name" value="WH-like_DNA-bd_sf"/>
</dbReference>